<keyword evidence="3" id="KW-1185">Reference proteome</keyword>
<reference evidence="2 3" key="1">
    <citation type="submission" date="2024-04" db="EMBL/GenBank/DDBJ databases">
        <title>Novel species of the genus Ideonella isolated from streams.</title>
        <authorList>
            <person name="Lu H."/>
        </authorList>
    </citation>
    <scope>NUCLEOTIDE SEQUENCE [LARGE SCALE GENOMIC DNA]</scope>
    <source>
        <strain evidence="2 3">LYT19W</strain>
    </source>
</reference>
<comment type="caution">
    <text evidence="2">The sequence shown here is derived from an EMBL/GenBank/DDBJ whole genome shotgun (WGS) entry which is preliminary data.</text>
</comment>
<protein>
    <submittedName>
        <fullName evidence="2">Uncharacterized protein</fullName>
    </submittedName>
</protein>
<organism evidence="2 3">
    <name type="scientific">Ideonella margarita</name>
    <dbReference type="NCBI Taxonomy" id="2984191"/>
    <lineage>
        <taxon>Bacteria</taxon>
        <taxon>Pseudomonadati</taxon>
        <taxon>Pseudomonadota</taxon>
        <taxon>Betaproteobacteria</taxon>
        <taxon>Burkholderiales</taxon>
        <taxon>Sphaerotilaceae</taxon>
        <taxon>Ideonella</taxon>
    </lineage>
</organism>
<evidence type="ECO:0000313" key="2">
    <source>
        <dbReference type="EMBL" id="MEK8046964.1"/>
    </source>
</evidence>
<feature type="region of interest" description="Disordered" evidence="1">
    <location>
        <begin position="326"/>
        <end position="386"/>
    </location>
</feature>
<name>A0ABU9C506_9BURK</name>
<dbReference type="SUPFAM" id="SSF52540">
    <property type="entry name" value="P-loop containing nucleoside triphosphate hydrolases"/>
    <property type="match status" value="1"/>
</dbReference>
<sequence length="386" mass="43107">MKKRLIAHIGTHKTGSTSIQKALYESRAQLRAAGVLFPSTDRGPRPSKHHSVNTAAKGRDAALADAEYKALMDEFNASGCSTMIVSAEGLSAPNPAVPEFFKRFADDFDIEVICYLRRQDLFVESLYNQMLRDPEAGEQRTISQFWRDERISARLNYHQTLINWRNIPAKVRALDFAREVKQHGLLNSFLQAAQLQGVGVLPEKMANKSPDMNLVLLLRDLHVAGIGHNHKRLIRAAKALEEEAGYKLVKHTLGSVDRALLLQQFQGINADLRNDFGIEFAADMPAEPETALERPQPGYVLKLLAAMAARRDKRDDDDTDAEAVLDPAQQAAAEAEKQRMKEIRLQRRADKTERRTEKNGQRSEKAERKAARLNGHGKAADTAQAG</sequence>
<dbReference type="EMBL" id="JBBUTI010000007">
    <property type="protein sequence ID" value="MEK8046964.1"/>
    <property type="molecule type" value="Genomic_DNA"/>
</dbReference>
<dbReference type="InterPro" id="IPR027417">
    <property type="entry name" value="P-loop_NTPase"/>
</dbReference>
<proteinExistence type="predicted"/>
<gene>
    <name evidence="2" type="ORF">AACH00_11425</name>
</gene>
<dbReference type="Proteomes" id="UP001379945">
    <property type="component" value="Unassembled WGS sequence"/>
</dbReference>
<feature type="compositionally biased region" description="Basic and acidic residues" evidence="1">
    <location>
        <begin position="334"/>
        <end position="370"/>
    </location>
</feature>
<evidence type="ECO:0000313" key="3">
    <source>
        <dbReference type="Proteomes" id="UP001379945"/>
    </source>
</evidence>
<accession>A0ABU9C506</accession>
<dbReference type="RefSeq" id="WP_341399265.1">
    <property type="nucleotide sequence ID" value="NZ_JBBUTI010000007.1"/>
</dbReference>
<evidence type="ECO:0000256" key="1">
    <source>
        <dbReference type="SAM" id="MobiDB-lite"/>
    </source>
</evidence>